<gene>
    <name evidence="1" type="ORF">AUQ48_16745</name>
</gene>
<evidence type="ECO:0000313" key="1">
    <source>
        <dbReference type="EMBL" id="PLC10704.1"/>
    </source>
</evidence>
<evidence type="ECO:0008006" key="3">
    <source>
        <dbReference type="Google" id="ProtNLM"/>
    </source>
</evidence>
<reference evidence="1 2" key="1">
    <citation type="submission" date="2015-12" db="EMBL/GenBank/DDBJ databases">
        <authorList>
            <person name="Shamseldin A."/>
            <person name="Moawad H."/>
            <person name="Abd El-Rahim W.M."/>
            <person name="Sadowsky M.J."/>
        </authorList>
    </citation>
    <scope>NUCLEOTIDE SEQUENCE [LARGE SCALE GENOMIC DNA]</scope>
    <source>
        <strain evidence="1 2">S43</strain>
    </source>
</reference>
<evidence type="ECO:0000313" key="2">
    <source>
        <dbReference type="Proteomes" id="UP000234632"/>
    </source>
</evidence>
<protein>
    <recommendedName>
        <fullName evidence="3">Antitoxin Xre/MbcA/ParS-like toxin-binding domain-containing protein</fullName>
    </recommendedName>
</protein>
<sequence>MSTAPMAPRANLQAHRDSHRWPLPQVVEGLREILGARLVAYLGGVKETRAVRQWIEGTREPGSEVVKQRLRDAYYIAALLAEREAPGVVQAWFTGMNPQLGDRAPARLLREGDPEQTVAEVTAAARAFVATAG</sequence>
<dbReference type="EMBL" id="LOMZ01000004">
    <property type="protein sequence ID" value="PLC10704.1"/>
    <property type="molecule type" value="Genomic_DNA"/>
</dbReference>
<comment type="caution">
    <text evidence="1">The sequence shown here is derived from an EMBL/GenBank/DDBJ whole genome shotgun (WGS) entry which is preliminary data.</text>
</comment>
<organism evidence="1 2">
    <name type="scientific">Kocuria flava</name>
    <dbReference type="NCBI Taxonomy" id="446860"/>
    <lineage>
        <taxon>Bacteria</taxon>
        <taxon>Bacillati</taxon>
        <taxon>Actinomycetota</taxon>
        <taxon>Actinomycetes</taxon>
        <taxon>Micrococcales</taxon>
        <taxon>Micrococcaceae</taxon>
        <taxon>Kocuria</taxon>
    </lineage>
</organism>
<dbReference type="RefSeq" id="WP_101853377.1">
    <property type="nucleotide sequence ID" value="NZ_JALJPS010000033.1"/>
</dbReference>
<proteinExistence type="predicted"/>
<dbReference type="AlphaFoldDB" id="A0A2N4SXJ9"/>
<name>A0A2N4SXJ9_9MICC</name>
<accession>A0A2N4SXJ9</accession>
<dbReference type="Proteomes" id="UP000234632">
    <property type="component" value="Unassembled WGS sequence"/>
</dbReference>